<gene>
    <name evidence="11" type="ORF">ESA94_10130</name>
</gene>
<dbReference type="FunFam" id="3.20.10.10:FF:000002">
    <property type="entry name" value="D-alanine aminotransferase"/>
    <property type="match status" value="1"/>
</dbReference>
<dbReference type="Pfam" id="PF01063">
    <property type="entry name" value="Aminotran_4"/>
    <property type="match status" value="1"/>
</dbReference>
<dbReference type="Gene3D" id="3.30.470.10">
    <property type="match status" value="1"/>
</dbReference>
<dbReference type="PANTHER" id="PTHR42743:SF11">
    <property type="entry name" value="AMINODEOXYCHORISMATE LYASE"/>
    <property type="match status" value="1"/>
</dbReference>
<dbReference type="Proteomes" id="UP000290204">
    <property type="component" value="Unassembled WGS sequence"/>
</dbReference>
<evidence type="ECO:0000256" key="6">
    <source>
        <dbReference type="ARBA" id="ARBA00013053"/>
    </source>
</evidence>
<comment type="similarity">
    <text evidence="5">Belongs to the class-IV pyridoxal-phosphate-dependent aminotransferase family.</text>
</comment>
<comment type="caution">
    <text evidence="11">The sequence shown here is derived from an EMBL/GenBank/DDBJ whole genome shotgun (WGS) entry which is preliminary data.</text>
</comment>
<comment type="pathway">
    <text evidence="4">Amino-acid biosynthesis; L-leucine biosynthesis; L-leucine from 3-methyl-2-oxobutanoate: step 4/4.</text>
</comment>
<evidence type="ECO:0000313" key="11">
    <source>
        <dbReference type="EMBL" id="RXK60809.1"/>
    </source>
</evidence>
<evidence type="ECO:0000256" key="10">
    <source>
        <dbReference type="ARBA" id="ARBA00049229"/>
    </source>
</evidence>
<dbReference type="RefSeq" id="WP_129130770.1">
    <property type="nucleotide sequence ID" value="NZ_SDHW01000002.1"/>
</dbReference>
<dbReference type="InterPro" id="IPR043132">
    <property type="entry name" value="BCAT-like_C"/>
</dbReference>
<keyword evidence="11" id="KW-0808">Transferase</keyword>
<evidence type="ECO:0000256" key="3">
    <source>
        <dbReference type="ARBA" id="ARBA00004931"/>
    </source>
</evidence>
<evidence type="ECO:0000256" key="1">
    <source>
        <dbReference type="ARBA" id="ARBA00001933"/>
    </source>
</evidence>
<dbReference type="SUPFAM" id="SSF56752">
    <property type="entry name" value="D-aminoacid aminotransferase-like PLP-dependent enzymes"/>
    <property type="match status" value="1"/>
</dbReference>
<keyword evidence="7" id="KW-0663">Pyridoxal phosphate</keyword>
<keyword evidence="12" id="KW-1185">Reference proteome</keyword>
<evidence type="ECO:0000313" key="12">
    <source>
        <dbReference type="Proteomes" id="UP000290204"/>
    </source>
</evidence>
<dbReference type="GO" id="GO:0004084">
    <property type="term" value="F:branched-chain-amino-acid transaminase activity"/>
    <property type="evidence" value="ECO:0007669"/>
    <property type="project" value="UniProtKB-EC"/>
</dbReference>
<dbReference type="GO" id="GO:0046394">
    <property type="term" value="P:carboxylic acid biosynthetic process"/>
    <property type="evidence" value="ECO:0007669"/>
    <property type="project" value="UniProtKB-ARBA"/>
</dbReference>
<evidence type="ECO:0000256" key="8">
    <source>
        <dbReference type="ARBA" id="ARBA00048212"/>
    </source>
</evidence>
<comment type="catalytic activity">
    <reaction evidence="9">
        <text>L-isoleucine + 2-oxoglutarate = (S)-3-methyl-2-oxopentanoate + L-glutamate</text>
        <dbReference type="Rhea" id="RHEA:24801"/>
        <dbReference type="ChEBI" id="CHEBI:16810"/>
        <dbReference type="ChEBI" id="CHEBI:29985"/>
        <dbReference type="ChEBI" id="CHEBI:35146"/>
        <dbReference type="ChEBI" id="CHEBI:58045"/>
        <dbReference type="EC" id="2.6.1.42"/>
    </reaction>
</comment>
<sequence>MWTFINDNWVDAEKASIHVSDLAIQRGYAVFDFFRTVEQKPLFIDDHLERLQHSAAVLRLKLPYTVNELKQIVLELVNRNQLSTSGIRITVTGGNAADTYTPTTPNVIITQSPLTMDAAFDAQKGITLITEEYVRELPTAKSINYLMGVYLQQKVKDAGAADVLYVKDSYVSELPRSNIFIVNQQNELITPDKNVLSGITRKHILQLAATFLSVKEQPVTLRDVLTAKEVFVSSTTKRLLPVLNVNGQPIANGNPGAVTKELYTQFLLLEKQITAVT</sequence>
<dbReference type="InterPro" id="IPR043131">
    <property type="entry name" value="BCAT-like_N"/>
</dbReference>
<accession>A0A4Q1CJK5</accession>
<protein>
    <recommendedName>
        <fullName evidence="6">branched-chain-amino-acid transaminase</fullName>
        <ecNumber evidence="6">2.6.1.42</ecNumber>
    </recommendedName>
</protein>
<dbReference type="GO" id="GO:0008652">
    <property type="term" value="P:amino acid biosynthetic process"/>
    <property type="evidence" value="ECO:0007669"/>
    <property type="project" value="UniProtKB-ARBA"/>
</dbReference>
<evidence type="ECO:0000256" key="5">
    <source>
        <dbReference type="ARBA" id="ARBA00009320"/>
    </source>
</evidence>
<evidence type="ECO:0000256" key="7">
    <source>
        <dbReference type="ARBA" id="ARBA00022898"/>
    </source>
</evidence>
<dbReference type="EMBL" id="SDHW01000002">
    <property type="protein sequence ID" value="RXK60809.1"/>
    <property type="molecule type" value="Genomic_DNA"/>
</dbReference>
<comment type="catalytic activity">
    <reaction evidence="8">
        <text>L-valine + 2-oxoglutarate = 3-methyl-2-oxobutanoate + L-glutamate</text>
        <dbReference type="Rhea" id="RHEA:24813"/>
        <dbReference type="ChEBI" id="CHEBI:11851"/>
        <dbReference type="ChEBI" id="CHEBI:16810"/>
        <dbReference type="ChEBI" id="CHEBI:29985"/>
        <dbReference type="ChEBI" id="CHEBI:57762"/>
        <dbReference type="EC" id="2.6.1.42"/>
    </reaction>
</comment>
<dbReference type="Gene3D" id="3.20.10.10">
    <property type="entry name" value="D-amino Acid Aminotransferase, subunit A, domain 2"/>
    <property type="match status" value="1"/>
</dbReference>
<dbReference type="AlphaFoldDB" id="A0A4Q1CJK5"/>
<evidence type="ECO:0000256" key="9">
    <source>
        <dbReference type="ARBA" id="ARBA00048798"/>
    </source>
</evidence>
<dbReference type="PANTHER" id="PTHR42743">
    <property type="entry name" value="AMINO-ACID AMINOTRANSFERASE"/>
    <property type="match status" value="1"/>
</dbReference>
<proteinExistence type="inferred from homology"/>
<evidence type="ECO:0000256" key="4">
    <source>
        <dbReference type="ARBA" id="ARBA00005072"/>
    </source>
</evidence>
<organism evidence="11 12">
    <name type="scientific">Lacibacter luteus</name>
    <dbReference type="NCBI Taxonomy" id="2508719"/>
    <lineage>
        <taxon>Bacteria</taxon>
        <taxon>Pseudomonadati</taxon>
        <taxon>Bacteroidota</taxon>
        <taxon>Chitinophagia</taxon>
        <taxon>Chitinophagales</taxon>
        <taxon>Chitinophagaceae</taxon>
        <taxon>Lacibacter</taxon>
    </lineage>
</organism>
<dbReference type="OrthoDB" id="9805628at2"/>
<comment type="pathway">
    <text evidence="3">Amino-acid biosynthesis; L-valine biosynthesis; L-valine from pyruvate: step 4/4.</text>
</comment>
<reference evidence="11 12" key="1">
    <citation type="submission" date="2019-01" db="EMBL/GenBank/DDBJ databases">
        <title>Lacibacter sp. strain TTM-7.</title>
        <authorList>
            <person name="Chen W.-M."/>
        </authorList>
    </citation>
    <scope>NUCLEOTIDE SEQUENCE [LARGE SCALE GENOMIC DNA]</scope>
    <source>
        <strain evidence="11 12">TTM-7</strain>
    </source>
</reference>
<name>A0A4Q1CJK5_9BACT</name>
<evidence type="ECO:0000256" key="2">
    <source>
        <dbReference type="ARBA" id="ARBA00004824"/>
    </source>
</evidence>
<dbReference type="InterPro" id="IPR001544">
    <property type="entry name" value="Aminotrans_IV"/>
</dbReference>
<keyword evidence="11" id="KW-0032">Aminotransferase</keyword>
<dbReference type="InterPro" id="IPR050571">
    <property type="entry name" value="Class-IV_PLP-Dep_Aminotrnsfr"/>
</dbReference>
<comment type="pathway">
    <text evidence="2">Amino-acid biosynthesis; L-isoleucine biosynthesis; L-isoleucine from 2-oxobutanoate: step 4/4.</text>
</comment>
<dbReference type="EC" id="2.6.1.42" evidence="6"/>
<comment type="cofactor">
    <cofactor evidence="1">
        <name>pyridoxal 5'-phosphate</name>
        <dbReference type="ChEBI" id="CHEBI:597326"/>
    </cofactor>
</comment>
<comment type="catalytic activity">
    <reaction evidence="10">
        <text>L-leucine + 2-oxoglutarate = 4-methyl-2-oxopentanoate + L-glutamate</text>
        <dbReference type="Rhea" id="RHEA:18321"/>
        <dbReference type="ChEBI" id="CHEBI:16810"/>
        <dbReference type="ChEBI" id="CHEBI:17865"/>
        <dbReference type="ChEBI" id="CHEBI:29985"/>
        <dbReference type="ChEBI" id="CHEBI:57427"/>
        <dbReference type="EC" id="2.6.1.42"/>
    </reaction>
</comment>
<dbReference type="InterPro" id="IPR036038">
    <property type="entry name" value="Aminotransferase-like"/>
</dbReference>